<comment type="similarity">
    <text evidence="1">Belongs to the PPC synthetase family.</text>
</comment>
<dbReference type="KEGG" id="lenr:94172505"/>
<sequence length="334" mass="36401">MQNDVDAFYAENMSAEAQARLSAHKDTLLAFLEGVAQSHPDCPGIAYITSGGTTVPLELNAVRFITNFSSGGRGASLVETLAERGWACVLLHHRTAHMPFRRVLDRLSTEQLFDAVSPPSASSDAVMDPASASGAESTLPGARRAELQRAADLYHRTKGLVHYITFDTVVEYVFLLEVASRALCSAAVPQLLQQRPCLFFAAAAVSDYYVPLPKMSKEKISGGDGLTLHLSNVPKVLLLVREEWLRRTTPRAKQPFVVTFKLETSEAAMKRKAASNLRKYNCDAVVANMLQSYKDWVLIYTKSGDDSAPVLVQGEAAKTIEAALCDALIPLCQP</sequence>
<dbReference type="InterPro" id="IPR007085">
    <property type="entry name" value="DNA/pantothenate-metab_flavo_C"/>
</dbReference>
<comment type="caution">
    <text evidence="4">The sequence shown here is derived from an EMBL/GenBank/DDBJ whole genome shotgun (WGS) entry which is preliminary data.</text>
</comment>
<protein>
    <recommendedName>
        <fullName evidence="3">DNA/pantothenate metabolism flavoprotein C-terminal domain-containing protein</fullName>
    </recommendedName>
</protein>
<feature type="domain" description="DNA/pantothenate metabolism flavoprotein C-terminal" evidence="3">
    <location>
        <begin position="48"/>
        <end position="130"/>
    </location>
</feature>
<reference evidence="4 5" key="1">
    <citation type="submission" date="2021-02" db="EMBL/GenBank/DDBJ databases">
        <title>Leishmania (Mundinia) enrietti genome sequencing and assembly.</title>
        <authorList>
            <person name="Almutairi H."/>
            <person name="Gatherer D."/>
        </authorList>
    </citation>
    <scope>NUCLEOTIDE SEQUENCE [LARGE SCALE GENOMIC DNA]</scope>
    <source>
        <strain evidence="4">CUR178</strain>
    </source>
</reference>
<feature type="domain" description="DNA/pantothenate metabolism flavoprotein C-terminal" evidence="3">
    <location>
        <begin position="175"/>
        <end position="293"/>
    </location>
</feature>
<evidence type="ECO:0000313" key="5">
    <source>
        <dbReference type="Proteomes" id="UP000674179"/>
    </source>
</evidence>
<gene>
    <name evidence="4" type="ORF">CUR178_05302</name>
</gene>
<proteinExistence type="inferred from homology"/>
<feature type="region of interest" description="Disordered" evidence="2">
    <location>
        <begin position="116"/>
        <end position="140"/>
    </location>
</feature>
<accession>A0A836G913</accession>
<dbReference type="AlphaFoldDB" id="A0A836G913"/>
<dbReference type="InterPro" id="IPR035929">
    <property type="entry name" value="CoaB-like_sf"/>
</dbReference>
<dbReference type="Proteomes" id="UP000674179">
    <property type="component" value="Chromosome 25"/>
</dbReference>
<dbReference type="GeneID" id="94172505"/>
<dbReference type="RefSeq" id="XP_067692537.1">
    <property type="nucleotide sequence ID" value="XM_067836995.1"/>
</dbReference>
<dbReference type="OrthoDB" id="70224at2759"/>
<evidence type="ECO:0000256" key="1">
    <source>
        <dbReference type="ARBA" id="ARBA00005703"/>
    </source>
</evidence>
<dbReference type="EMBL" id="JAFHKP010000025">
    <property type="protein sequence ID" value="KAG5477597.1"/>
    <property type="molecule type" value="Genomic_DNA"/>
</dbReference>
<keyword evidence="5" id="KW-1185">Reference proteome</keyword>
<dbReference type="GO" id="GO:0003824">
    <property type="term" value="F:catalytic activity"/>
    <property type="evidence" value="ECO:0007669"/>
    <property type="project" value="UniProtKB-ARBA"/>
</dbReference>
<evidence type="ECO:0000313" key="4">
    <source>
        <dbReference type="EMBL" id="KAG5477597.1"/>
    </source>
</evidence>
<name>A0A836G913_LEIEN</name>
<evidence type="ECO:0000256" key="2">
    <source>
        <dbReference type="SAM" id="MobiDB-lite"/>
    </source>
</evidence>
<dbReference type="Gene3D" id="3.40.50.10300">
    <property type="entry name" value="CoaB-like"/>
    <property type="match status" value="1"/>
</dbReference>
<dbReference type="PANTHER" id="PTHR12290">
    <property type="entry name" value="CORNICHON-RELATED"/>
    <property type="match status" value="1"/>
</dbReference>
<organism evidence="4 5">
    <name type="scientific">Leishmania enriettii</name>
    <dbReference type="NCBI Taxonomy" id="5663"/>
    <lineage>
        <taxon>Eukaryota</taxon>
        <taxon>Discoba</taxon>
        <taxon>Euglenozoa</taxon>
        <taxon>Kinetoplastea</taxon>
        <taxon>Metakinetoplastina</taxon>
        <taxon>Trypanosomatida</taxon>
        <taxon>Trypanosomatidae</taxon>
        <taxon>Leishmaniinae</taxon>
        <taxon>Leishmania</taxon>
    </lineage>
</organism>
<evidence type="ECO:0000259" key="3">
    <source>
        <dbReference type="Pfam" id="PF04127"/>
    </source>
</evidence>
<feature type="compositionally biased region" description="Low complexity" evidence="2">
    <location>
        <begin position="116"/>
        <end position="133"/>
    </location>
</feature>
<dbReference type="GO" id="GO:0015937">
    <property type="term" value="P:coenzyme A biosynthetic process"/>
    <property type="evidence" value="ECO:0007669"/>
    <property type="project" value="UniProtKB-ARBA"/>
</dbReference>
<dbReference type="Pfam" id="PF04127">
    <property type="entry name" value="DFP"/>
    <property type="match status" value="2"/>
</dbReference>
<dbReference type="SUPFAM" id="SSF102645">
    <property type="entry name" value="CoaB-like"/>
    <property type="match status" value="1"/>
</dbReference>